<organism evidence="8 9">
    <name type="scientific">Lactuca virosa</name>
    <dbReference type="NCBI Taxonomy" id="75947"/>
    <lineage>
        <taxon>Eukaryota</taxon>
        <taxon>Viridiplantae</taxon>
        <taxon>Streptophyta</taxon>
        <taxon>Embryophyta</taxon>
        <taxon>Tracheophyta</taxon>
        <taxon>Spermatophyta</taxon>
        <taxon>Magnoliopsida</taxon>
        <taxon>eudicotyledons</taxon>
        <taxon>Gunneridae</taxon>
        <taxon>Pentapetalae</taxon>
        <taxon>asterids</taxon>
        <taxon>campanulids</taxon>
        <taxon>Asterales</taxon>
        <taxon>Asteraceae</taxon>
        <taxon>Cichorioideae</taxon>
        <taxon>Cichorieae</taxon>
        <taxon>Lactucinae</taxon>
        <taxon>Lactuca</taxon>
    </lineage>
</organism>
<dbReference type="InterPro" id="IPR006685">
    <property type="entry name" value="MscS_channel_2nd"/>
</dbReference>
<evidence type="ECO:0000256" key="3">
    <source>
        <dbReference type="ARBA" id="ARBA00022989"/>
    </source>
</evidence>
<keyword evidence="4" id="KW-0406">Ion transport</keyword>
<evidence type="ECO:0000313" key="9">
    <source>
        <dbReference type="Proteomes" id="UP001157418"/>
    </source>
</evidence>
<proteinExistence type="predicted"/>
<dbReference type="InterPro" id="IPR010920">
    <property type="entry name" value="LSM_dom_sf"/>
</dbReference>
<evidence type="ECO:0000256" key="1">
    <source>
        <dbReference type="ARBA" id="ARBA00004370"/>
    </source>
</evidence>
<sequence>MSGISLVISKPWCRVYNPCTGENNKSNFGTSNKIHFGTKPNNKMDLIPCRLSNSILRISSTVATNHMLKHRVYSSSSSSYARKDVTDSTSQPPYGLYGLVAIIGFALPKAWEAAMHFFSATEGVLKSNACYSTFLGVAAVFASRGFFDNIMYGFAVLKDKPFSNGDHIEVGYLKCQVIEMGLITTSLITDTNRPLAVPTSWFYGQVIMNESRQSTIVPYSMLCGQVFVNKPMPPWHAMVSKIYVEKDELEKVRKITDEIPDMMRSNPNVYLEEQQPYCEVSLGNYFELTIGCYLKQASEEELYLAKQDILLQLAQLIKKHGCKVGGHRGEEDLQTSITQRYPCQQNRLVIEGGLHDFSEEL</sequence>
<evidence type="ECO:0000256" key="2">
    <source>
        <dbReference type="ARBA" id="ARBA00022692"/>
    </source>
</evidence>
<comment type="subcellular location">
    <subcellularLocation>
        <location evidence="1">Membrane</location>
    </subcellularLocation>
</comment>
<dbReference type="PANTHER" id="PTHR30566:SF5">
    <property type="entry name" value="MECHANOSENSITIVE ION CHANNEL PROTEIN 1, MITOCHONDRIAL-RELATED"/>
    <property type="match status" value="1"/>
</dbReference>
<dbReference type="Proteomes" id="UP001157418">
    <property type="component" value="Unassembled WGS sequence"/>
</dbReference>
<gene>
    <name evidence="8" type="ORF">LVIROSA_LOCUS3772</name>
</gene>
<dbReference type="SUPFAM" id="SSF50182">
    <property type="entry name" value="Sm-like ribonucleoproteins"/>
    <property type="match status" value="1"/>
</dbReference>
<evidence type="ECO:0000256" key="6">
    <source>
        <dbReference type="ARBA" id="ARBA00023303"/>
    </source>
</evidence>
<keyword evidence="5" id="KW-0472">Membrane</keyword>
<evidence type="ECO:0000259" key="7">
    <source>
        <dbReference type="Pfam" id="PF00924"/>
    </source>
</evidence>
<reference evidence="8 9" key="1">
    <citation type="submission" date="2022-01" db="EMBL/GenBank/DDBJ databases">
        <authorList>
            <person name="Xiong W."/>
            <person name="Schranz E."/>
        </authorList>
    </citation>
    <scope>NUCLEOTIDE SEQUENCE [LARGE SCALE GENOMIC DNA]</scope>
</reference>
<accession>A0AAU9M1W3</accession>
<dbReference type="GO" id="GO:0016020">
    <property type="term" value="C:membrane"/>
    <property type="evidence" value="ECO:0007669"/>
    <property type="project" value="UniProtKB-SubCell"/>
</dbReference>
<dbReference type="Pfam" id="PF00924">
    <property type="entry name" value="MS_channel_2nd"/>
    <property type="match status" value="1"/>
</dbReference>
<keyword evidence="3" id="KW-1133">Transmembrane helix</keyword>
<protein>
    <recommendedName>
        <fullName evidence="7">Mechanosensitive ion channel MscS domain-containing protein</fullName>
    </recommendedName>
</protein>
<comment type="caution">
    <text evidence="8">The sequence shown here is derived from an EMBL/GenBank/DDBJ whole genome shotgun (WGS) entry which is preliminary data.</text>
</comment>
<dbReference type="EMBL" id="CAKMRJ010000002">
    <property type="protein sequence ID" value="CAH1415965.1"/>
    <property type="molecule type" value="Genomic_DNA"/>
</dbReference>
<evidence type="ECO:0000256" key="5">
    <source>
        <dbReference type="ARBA" id="ARBA00023136"/>
    </source>
</evidence>
<dbReference type="AlphaFoldDB" id="A0AAU9M1W3"/>
<keyword evidence="2" id="KW-0812">Transmembrane</keyword>
<name>A0AAU9M1W3_9ASTR</name>
<dbReference type="GO" id="GO:0034220">
    <property type="term" value="P:monoatomic ion transmembrane transport"/>
    <property type="evidence" value="ECO:0007669"/>
    <property type="project" value="UniProtKB-KW"/>
</dbReference>
<keyword evidence="6" id="KW-0407">Ion channel</keyword>
<feature type="domain" description="Mechanosensitive ion channel MscS" evidence="7">
    <location>
        <begin position="147"/>
        <end position="211"/>
    </location>
</feature>
<evidence type="ECO:0000313" key="8">
    <source>
        <dbReference type="EMBL" id="CAH1415965.1"/>
    </source>
</evidence>
<dbReference type="InterPro" id="IPR023408">
    <property type="entry name" value="MscS_beta-dom_sf"/>
</dbReference>
<dbReference type="Gene3D" id="2.30.30.60">
    <property type="match status" value="1"/>
</dbReference>
<dbReference type="PANTHER" id="PTHR30566">
    <property type="entry name" value="YNAI-RELATED MECHANOSENSITIVE ION CHANNEL"/>
    <property type="match status" value="1"/>
</dbReference>
<keyword evidence="9" id="KW-1185">Reference proteome</keyword>
<keyword evidence="4" id="KW-0813">Transport</keyword>
<evidence type="ECO:0000256" key="4">
    <source>
        <dbReference type="ARBA" id="ARBA00023065"/>
    </source>
</evidence>